<keyword evidence="12" id="KW-0418">Kinase</keyword>
<evidence type="ECO:0000256" key="7">
    <source>
        <dbReference type="ARBA" id="ARBA00022553"/>
    </source>
</evidence>
<dbReference type="InterPro" id="IPR029016">
    <property type="entry name" value="GAF-like_dom_sf"/>
</dbReference>
<keyword evidence="17" id="KW-0129">CBS domain</keyword>
<dbReference type="GO" id="GO:0000155">
    <property type="term" value="F:phosphorelay sensor kinase activity"/>
    <property type="evidence" value="ECO:0007669"/>
    <property type="project" value="InterPro"/>
</dbReference>
<dbReference type="PRINTS" id="PR00344">
    <property type="entry name" value="BCTRLSENSOR"/>
</dbReference>
<feature type="coiled-coil region" evidence="18">
    <location>
        <begin position="659"/>
        <end position="697"/>
    </location>
</feature>
<dbReference type="PROSITE" id="PS50046">
    <property type="entry name" value="PHYTOCHROME_2"/>
    <property type="match status" value="1"/>
</dbReference>
<evidence type="ECO:0000256" key="6">
    <source>
        <dbReference type="ARBA" id="ARBA00022519"/>
    </source>
</evidence>
<dbReference type="SUPFAM" id="SSF47384">
    <property type="entry name" value="Homodimeric domain of signal transducing histidine kinase"/>
    <property type="match status" value="1"/>
</dbReference>
<evidence type="ECO:0000256" key="17">
    <source>
        <dbReference type="PROSITE-ProRule" id="PRU00703"/>
    </source>
</evidence>
<dbReference type="RefSeq" id="WP_280656239.1">
    <property type="nucleotide sequence ID" value="NZ_JANQDL010000070.1"/>
</dbReference>
<dbReference type="PROSITE" id="PS50113">
    <property type="entry name" value="PAC"/>
    <property type="match status" value="4"/>
</dbReference>
<dbReference type="SMART" id="SM00086">
    <property type="entry name" value="PAC"/>
    <property type="match status" value="4"/>
</dbReference>
<dbReference type="CDD" id="cd00130">
    <property type="entry name" value="PAS"/>
    <property type="match status" value="4"/>
</dbReference>
<dbReference type="Pfam" id="PF08447">
    <property type="entry name" value="PAS_3"/>
    <property type="match status" value="1"/>
</dbReference>
<sequence>MSTKFFFTSNIEQIILPCPLTLGGETLAIEAVRLMSQIRDTCSLTSAVVPSDGNSLNYLEQASCVLVVEQKKLVGIFTERDIVKYTVLGMNLEQVTLKEVMTQNPVSLRKSEFKNIFIALNLFRQYKIHHVPIVNDNDHVVGLVTPTTVRQLIRAADMLKMRSVNEVKSTEVIQAPPTATLLDLAKLMAKYSVSCVVITTSDSQPIGIITERDIVQIRALELDIFTIQAHVVMSSPLFCLRPHQSLWEAHQQMQDRRIRRLVVVGDGNELLGIVTQMSILSSIDPREMSETVNFLQQKIYQLEAEKVEILEKQNIELERQVQERTRQLIQQANSDRLLATFSQQIRKSLELNSILQTTVSEIRGYLQTERVIIYQFEPEWTGRIVAESLAPGTMSLFGDVIYDPCFGGNWVEAYTHGRVGKIEDIYTCGLADCHIQLLETAQVRANLIIPILCEHQLWGLLCTHQCSQPRIWKTVEVELLEKLSTQIAIAIQQSQLYQQVQREWKERKRMEEALRNISLGVSAQTGEVFFQCLVQYLAKALTVDYAFVGRLVNEETDYIETVAICANGQILENLKYPVKGTPCYDTIRKNVKDVCFYPSQVQQQFALTTVLANMNVEGYMGIPIHDSTGQVLGILAVFSGETLHDIEFMSEIMQIFSVRIASELERTQAQIKLQKLNEELENRIAERTAQLEQINEDLLLEIKDRHQAEKTLQKQLKAIEATIDGIAILREEKYLYLNKAHVEIFGYETPEELIGKTWREFYYPDEIARFERDIFPILIQEGHWRGEATARRRDGSTFYEEVSLTLTQDGELICVCRDITESKQAQDKLQKLLLELSDFKYALDQSAIVAITDPKGTITYVNDKFCQISQYSRHELIGSNHRICKSGCHSKEFFQNLWSTITKGQVWRGEIKNRAKDGTYYWVDTNIVPFLDDNGKPWQYLAIRKDITKRKQAEADLKESEYKFRQLAENLDQVFWMTDSKNSQILYVSPAYEVISGRSCQSLYENPKSFMDSICADDRQQFAMKIQKKEQGFDLEYRIVRPDGSMRWIRDRCFPLKDKTGETYRVIGIAEDITGRKEAAVSLQQSQNFLRQVIDTNPNLMFVKDLQGRYVLANQALADIYGKTVEELIGKTDADFNPNTVEVAYLQSVTQQVIRTLSPYTIPEIMMITATGETRYFQIIKSPLIATDGKAYGILGVFTDITERKRAEQEICKALEREKELSELRSRFVSMTSHEFRTPLAVISSSTGILKDFGHKLDEERRKKHLDCIQTYVRHTTQLLDDILLINKAENGKLAFDPAPLDLIPFCQQLAEEIQLSTTNHIIIFYSLVQNSVMVNFDKKLIRQILINLLSNAIKYSPQDTTVNFHMDIQDKNVIFNIQDQGIGIPEQDQIKLFESFHRASNVGNIPGTGLGLSIVSKCVELHNGSIAMNSKVGMGTTFSVRIPL</sequence>
<evidence type="ECO:0000256" key="2">
    <source>
        <dbReference type="ARBA" id="ARBA00004429"/>
    </source>
</evidence>
<evidence type="ECO:0000256" key="16">
    <source>
        <dbReference type="ARBA" id="ARBA00055745"/>
    </source>
</evidence>
<feature type="domain" description="CBS" evidence="23">
    <location>
        <begin position="101"/>
        <end position="161"/>
    </location>
</feature>
<dbReference type="InterPro" id="IPR013655">
    <property type="entry name" value="PAS_fold_3"/>
</dbReference>
<dbReference type="PANTHER" id="PTHR43304">
    <property type="entry name" value="PHYTOCHROME-LIKE PROTEIN CPH1"/>
    <property type="match status" value="1"/>
</dbReference>
<dbReference type="EMBL" id="JANQDL010000070">
    <property type="protein sequence ID" value="MDH6064113.1"/>
    <property type="molecule type" value="Genomic_DNA"/>
</dbReference>
<dbReference type="InterPro" id="IPR036097">
    <property type="entry name" value="HisK_dim/P_sf"/>
</dbReference>
<dbReference type="SUPFAM" id="SSF54631">
    <property type="entry name" value="CBS-domain pair"/>
    <property type="match status" value="2"/>
</dbReference>
<dbReference type="SMART" id="SM00065">
    <property type="entry name" value="GAF"/>
    <property type="match status" value="2"/>
</dbReference>
<organism evidence="24 25">
    <name type="scientific">Umezakia ovalisporum FSS-62</name>
    <dbReference type="NCBI Taxonomy" id="2971776"/>
    <lineage>
        <taxon>Bacteria</taxon>
        <taxon>Bacillati</taxon>
        <taxon>Cyanobacteriota</taxon>
        <taxon>Cyanophyceae</taxon>
        <taxon>Nostocales</taxon>
        <taxon>Nodulariaceae</taxon>
        <taxon>Umezakia</taxon>
    </lineage>
</organism>
<dbReference type="InterPro" id="IPR003018">
    <property type="entry name" value="GAF"/>
</dbReference>
<keyword evidence="11" id="KW-0547">Nucleotide-binding</keyword>
<evidence type="ECO:0000256" key="1">
    <source>
        <dbReference type="ARBA" id="ARBA00000085"/>
    </source>
</evidence>
<dbReference type="Gene3D" id="3.30.450.40">
    <property type="match status" value="2"/>
</dbReference>
<dbReference type="Pfam" id="PF08448">
    <property type="entry name" value="PAS_4"/>
    <property type="match status" value="1"/>
</dbReference>
<dbReference type="Gene3D" id="1.10.287.130">
    <property type="match status" value="1"/>
</dbReference>
<feature type="domain" description="Histidine kinase" evidence="20">
    <location>
        <begin position="1231"/>
        <end position="1445"/>
    </location>
</feature>
<evidence type="ECO:0000256" key="14">
    <source>
        <dbReference type="ARBA" id="ARBA00023012"/>
    </source>
</evidence>
<keyword evidence="7" id="KW-0597">Phosphoprotein</keyword>
<dbReference type="SUPFAM" id="SSF55785">
    <property type="entry name" value="PYP-like sensor domain (PAS domain)"/>
    <property type="match status" value="4"/>
</dbReference>
<dbReference type="InterPro" id="IPR046342">
    <property type="entry name" value="CBS_dom_sf"/>
</dbReference>
<keyword evidence="14" id="KW-0902">Two-component regulatory system</keyword>
<dbReference type="PROSITE" id="PS50112">
    <property type="entry name" value="PAS"/>
    <property type="match status" value="2"/>
</dbReference>
<evidence type="ECO:0000259" key="21">
    <source>
        <dbReference type="PROSITE" id="PS50112"/>
    </source>
</evidence>
<dbReference type="FunFam" id="3.30.565.10:FF:000006">
    <property type="entry name" value="Sensor histidine kinase WalK"/>
    <property type="match status" value="1"/>
</dbReference>
<proteinExistence type="inferred from homology"/>
<protein>
    <recommendedName>
        <fullName evidence="4">histidine kinase</fullName>
        <ecNumber evidence="4">2.7.13.3</ecNumber>
    </recommendedName>
</protein>
<feature type="domain" description="PAS" evidence="21">
    <location>
        <begin position="835"/>
        <end position="880"/>
    </location>
</feature>
<gene>
    <name evidence="24" type="ORF">NWP23_10125</name>
</gene>
<dbReference type="InterPro" id="IPR003661">
    <property type="entry name" value="HisK_dim/P_dom"/>
</dbReference>
<reference evidence="24 25" key="1">
    <citation type="journal article" date="2023" name="J. Phycol.">
        <title>Chrysosporum ovalisporum is synonymous with the true-branching cyanobacterium Umezakia natans (Nostocales/Aphanizomenonaceae).</title>
        <authorList>
            <person name="McGregor G.B."/>
            <person name="Sendall B.C."/>
            <person name="Niiyama Y."/>
            <person name="Tuji A."/>
            <person name="Willis A."/>
        </authorList>
    </citation>
    <scope>NUCLEOTIDE SEQUENCE [LARGE SCALE GENOMIC DNA]</scope>
    <source>
        <strain evidence="24 25">FSS-62</strain>
    </source>
</reference>
<evidence type="ECO:0000259" key="20">
    <source>
        <dbReference type="PROSITE" id="PS50109"/>
    </source>
</evidence>
<dbReference type="CDD" id="cd00075">
    <property type="entry name" value="HATPase"/>
    <property type="match status" value="1"/>
</dbReference>
<dbReference type="GO" id="GO:0000166">
    <property type="term" value="F:nucleotide binding"/>
    <property type="evidence" value="ECO:0007669"/>
    <property type="project" value="UniProtKB-KW"/>
</dbReference>
<dbReference type="Pfam" id="PF01590">
    <property type="entry name" value="GAF"/>
    <property type="match status" value="2"/>
</dbReference>
<dbReference type="InterPro" id="IPR000014">
    <property type="entry name" value="PAS"/>
</dbReference>
<evidence type="ECO:0000313" key="24">
    <source>
        <dbReference type="EMBL" id="MDH6064113.1"/>
    </source>
</evidence>
<evidence type="ECO:0000256" key="3">
    <source>
        <dbReference type="ARBA" id="ARBA00006402"/>
    </source>
</evidence>
<dbReference type="InterPro" id="IPR052162">
    <property type="entry name" value="Sensor_kinase/Photoreceptor"/>
</dbReference>
<keyword evidence="18" id="KW-0175">Coiled coil</keyword>
<comment type="similarity">
    <text evidence="3">In the N-terminal section; belongs to the phytochrome family.</text>
</comment>
<comment type="catalytic activity">
    <reaction evidence="1">
        <text>ATP + protein L-histidine = ADP + protein N-phospho-L-histidine.</text>
        <dbReference type="EC" id="2.7.13.3"/>
    </reaction>
</comment>
<dbReference type="Pfam" id="PF00571">
    <property type="entry name" value="CBS"/>
    <property type="match status" value="4"/>
</dbReference>
<dbReference type="SMART" id="SM00091">
    <property type="entry name" value="PAS"/>
    <property type="match status" value="4"/>
</dbReference>
<dbReference type="SMART" id="SM00116">
    <property type="entry name" value="CBS"/>
    <property type="match status" value="4"/>
</dbReference>
<name>A0AA43GZU1_9CYAN</name>
<evidence type="ECO:0000256" key="10">
    <source>
        <dbReference type="ARBA" id="ARBA00022737"/>
    </source>
</evidence>
<dbReference type="InterPro" id="IPR005467">
    <property type="entry name" value="His_kinase_dom"/>
</dbReference>
<evidence type="ECO:0000256" key="11">
    <source>
        <dbReference type="ARBA" id="ARBA00022741"/>
    </source>
</evidence>
<evidence type="ECO:0000259" key="22">
    <source>
        <dbReference type="PROSITE" id="PS50113"/>
    </source>
</evidence>
<evidence type="ECO:0000256" key="4">
    <source>
        <dbReference type="ARBA" id="ARBA00012438"/>
    </source>
</evidence>
<dbReference type="Gene3D" id="3.30.565.10">
    <property type="entry name" value="Histidine kinase-like ATPase, C-terminal domain"/>
    <property type="match status" value="1"/>
</dbReference>
<keyword evidence="10" id="KW-0677">Repeat</keyword>
<keyword evidence="6" id="KW-0997">Cell inner membrane</keyword>
<feature type="domain" description="PAC" evidence="22">
    <location>
        <begin position="1161"/>
        <end position="1213"/>
    </location>
</feature>
<dbReference type="SMART" id="SM00387">
    <property type="entry name" value="HATPase_c"/>
    <property type="match status" value="1"/>
</dbReference>
<feature type="coiled-coil region" evidence="18">
    <location>
        <begin position="292"/>
        <end position="327"/>
    </location>
</feature>
<feature type="domain" description="PAC" evidence="22">
    <location>
        <begin position="784"/>
        <end position="831"/>
    </location>
</feature>
<keyword evidence="5" id="KW-1003">Cell membrane</keyword>
<feature type="domain" description="PAS" evidence="21">
    <location>
        <begin position="1086"/>
        <end position="1132"/>
    </location>
</feature>
<dbReference type="CDD" id="cd17774">
    <property type="entry name" value="CBS_two-component_sensor_histidine_kinase_repeat2"/>
    <property type="match status" value="1"/>
</dbReference>
<dbReference type="Gene3D" id="3.30.450.20">
    <property type="entry name" value="PAS domain"/>
    <property type="match status" value="4"/>
</dbReference>
<dbReference type="Pfam" id="PF13426">
    <property type="entry name" value="PAS_9"/>
    <property type="match status" value="2"/>
</dbReference>
<feature type="domain" description="CBS" evidence="23">
    <location>
        <begin position="168"/>
        <end position="224"/>
    </location>
</feature>
<dbReference type="FunFam" id="2.10.70.100:FF:000001">
    <property type="entry name" value="Sensory transduction histidine kinase"/>
    <property type="match status" value="1"/>
</dbReference>
<dbReference type="SMART" id="SM00388">
    <property type="entry name" value="HisKA"/>
    <property type="match status" value="1"/>
</dbReference>
<keyword evidence="13" id="KW-1133">Transmembrane helix</keyword>
<evidence type="ECO:0000256" key="12">
    <source>
        <dbReference type="ARBA" id="ARBA00022777"/>
    </source>
</evidence>
<dbReference type="InterPro" id="IPR035965">
    <property type="entry name" value="PAS-like_dom_sf"/>
</dbReference>
<dbReference type="InterPro" id="IPR013656">
    <property type="entry name" value="PAS_4"/>
</dbReference>
<dbReference type="InterPro" id="IPR000644">
    <property type="entry name" value="CBS_dom"/>
</dbReference>
<dbReference type="InterPro" id="IPR003594">
    <property type="entry name" value="HATPase_dom"/>
</dbReference>
<dbReference type="GO" id="GO:0005886">
    <property type="term" value="C:plasma membrane"/>
    <property type="evidence" value="ECO:0007669"/>
    <property type="project" value="UniProtKB-SubCell"/>
</dbReference>
<dbReference type="InterPro" id="IPR004358">
    <property type="entry name" value="Sig_transdc_His_kin-like_C"/>
</dbReference>
<evidence type="ECO:0000256" key="8">
    <source>
        <dbReference type="ARBA" id="ARBA00022679"/>
    </source>
</evidence>
<dbReference type="PROSITE" id="PS50109">
    <property type="entry name" value="HIS_KIN"/>
    <property type="match status" value="1"/>
</dbReference>
<evidence type="ECO:0000256" key="15">
    <source>
        <dbReference type="ARBA" id="ARBA00023136"/>
    </source>
</evidence>
<dbReference type="InterPro" id="IPR036890">
    <property type="entry name" value="HATPase_C_sf"/>
</dbReference>
<dbReference type="InterPro" id="IPR001610">
    <property type="entry name" value="PAC"/>
</dbReference>
<keyword evidence="9" id="KW-0812">Transmembrane</keyword>
<keyword evidence="8" id="KW-0808">Transferase</keyword>
<feature type="domain" description="CBS" evidence="23">
    <location>
        <begin position="233"/>
        <end position="290"/>
    </location>
</feature>
<dbReference type="Pfam" id="PF02518">
    <property type="entry name" value="HATPase_c"/>
    <property type="match status" value="1"/>
</dbReference>
<dbReference type="Gene3D" id="3.10.580.10">
    <property type="entry name" value="CBS-domain"/>
    <property type="match status" value="2"/>
</dbReference>
<evidence type="ECO:0000259" key="19">
    <source>
        <dbReference type="PROSITE" id="PS50046"/>
    </source>
</evidence>
<accession>A0AA43GZU1</accession>
<dbReference type="CDD" id="cd04620">
    <property type="entry name" value="CBS_two-component_sensor_histidine_kinase_repeat1"/>
    <property type="match status" value="1"/>
</dbReference>
<feature type="domain" description="Phytochrome chromophore attachment site" evidence="19">
    <location>
        <begin position="350"/>
        <end position="486"/>
    </location>
</feature>
<dbReference type="InterPro" id="IPR016132">
    <property type="entry name" value="Phyto_chromo_attachment"/>
</dbReference>
<dbReference type="Proteomes" id="UP001159370">
    <property type="component" value="Unassembled WGS sequence"/>
</dbReference>
<keyword evidence="15" id="KW-0472">Membrane</keyword>
<dbReference type="Pfam" id="PF00512">
    <property type="entry name" value="HisKA"/>
    <property type="match status" value="1"/>
</dbReference>
<dbReference type="NCBIfam" id="TIGR00229">
    <property type="entry name" value="sensory_box"/>
    <property type="match status" value="4"/>
</dbReference>
<evidence type="ECO:0000259" key="23">
    <source>
        <dbReference type="PROSITE" id="PS51371"/>
    </source>
</evidence>
<comment type="function">
    <text evidence="16">Photoreceptor which exists in two forms that are reversibly interconvertible by light: the R form that absorbs maximally in the red region of the spectrum and the FR form that absorbs maximally in the far-red region.</text>
</comment>
<dbReference type="CDD" id="cd00082">
    <property type="entry name" value="HisKA"/>
    <property type="match status" value="1"/>
</dbReference>
<dbReference type="PANTHER" id="PTHR43304:SF1">
    <property type="entry name" value="PAC DOMAIN-CONTAINING PROTEIN"/>
    <property type="match status" value="1"/>
</dbReference>
<dbReference type="EC" id="2.7.13.3" evidence="4"/>
<evidence type="ECO:0000256" key="13">
    <source>
        <dbReference type="ARBA" id="ARBA00022989"/>
    </source>
</evidence>
<dbReference type="SUPFAM" id="SSF55874">
    <property type="entry name" value="ATPase domain of HSP90 chaperone/DNA topoisomerase II/histidine kinase"/>
    <property type="match status" value="1"/>
</dbReference>
<evidence type="ECO:0000256" key="18">
    <source>
        <dbReference type="SAM" id="Coils"/>
    </source>
</evidence>
<evidence type="ECO:0000256" key="5">
    <source>
        <dbReference type="ARBA" id="ARBA00022475"/>
    </source>
</evidence>
<dbReference type="InterPro" id="IPR000700">
    <property type="entry name" value="PAS-assoc_C"/>
</dbReference>
<dbReference type="SUPFAM" id="SSF55781">
    <property type="entry name" value="GAF domain-like"/>
    <property type="match status" value="2"/>
</dbReference>
<evidence type="ECO:0000256" key="9">
    <source>
        <dbReference type="ARBA" id="ARBA00022692"/>
    </source>
</evidence>
<feature type="domain" description="PAC" evidence="22">
    <location>
        <begin position="907"/>
        <end position="959"/>
    </location>
</feature>
<comment type="subcellular location">
    <subcellularLocation>
        <location evidence="2">Cell inner membrane</location>
        <topology evidence="2">Multi-pass membrane protein</topology>
    </subcellularLocation>
</comment>
<evidence type="ECO:0000313" key="25">
    <source>
        <dbReference type="Proteomes" id="UP001159370"/>
    </source>
</evidence>
<comment type="caution">
    <text evidence="24">The sequence shown here is derived from an EMBL/GenBank/DDBJ whole genome shotgun (WGS) entry which is preliminary data.</text>
</comment>
<dbReference type="PROSITE" id="PS51371">
    <property type="entry name" value="CBS"/>
    <property type="match status" value="3"/>
</dbReference>
<feature type="domain" description="PAC" evidence="22">
    <location>
        <begin position="1033"/>
        <end position="1085"/>
    </location>
</feature>